<reference evidence="9" key="1">
    <citation type="submission" date="2020-08" db="EMBL/GenBank/DDBJ databases">
        <title>Genome public.</title>
        <authorList>
            <person name="Liu C."/>
            <person name="Sun Q."/>
        </authorList>
    </citation>
    <scope>NUCLEOTIDE SEQUENCE</scope>
    <source>
        <strain evidence="9">BX1005</strain>
    </source>
</reference>
<comment type="function">
    <text evidence="7">Sigma factors are initiation factors that promote the attachment of RNA polymerase to specific initiation sites and are then released.</text>
</comment>
<evidence type="ECO:0000313" key="10">
    <source>
        <dbReference type="Proteomes" id="UP000606720"/>
    </source>
</evidence>
<dbReference type="GO" id="GO:0016987">
    <property type="term" value="F:sigma factor activity"/>
    <property type="evidence" value="ECO:0007669"/>
    <property type="project" value="UniProtKB-KW"/>
</dbReference>
<dbReference type="Pfam" id="PF04542">
    <property type="entry name" value="Sigma70_r2"/>
    <property type="match status" value="1"/>
</dbReference>
<dbReference type="InterPro" id="IPR000943">
    <property type="entry name" value="RNA_pol_sigma70"/>
</dbReference>
<dbReference type="InterPro" id="IPR001387">
    <property type="entry name" value="Cro/C1-type_HTH"/>
</dbReference>
<keyword evidence="2" id="KW-0749">Sporulation</keyword>
<dbReference type="InterPro" id="IPR014322">
    <property type="entry name" value="RNA_pol_sigma-B/F/G"/>
</dbReference>
<dbReference type="NCBIfam" id="TIGR02937">
    <property type="entry name" value="sigma70-ECF"/>
    <property type="match status" value="1"/>
</dbReference>
<dbReference type="GO" id="GO:0003677">
    <property type="term" value="F:DNA binding"/>
    <property type="evidence" value="ECO:0007669"/>
    <property type="project" value="UniProtKB-KW"/>
</dbReference>
<dbReference type="GO" id="GO:0006352">
    <property type="term" value="P:DNA-templated transcription initiation"/>
    <property type="evidence" value="ECO:0007669"/>
    <property type="project" value="InterPro"/>
</dbReference>
<keyword evidence="3 7" id="KW-0805">Transcription regulation</keyword>
<dbReference type="Proteomes" id="UP000606720">
    <property type="component" value="Unassembled WGS sequence"/>
</dbReference>
<evidence type="ECO:0000256" key="5">
    <source>
        <dbReference type="ARBA" id="ARBA00023125"/>
    </source>
</evidence>
<dbReference type="GO" id="GO:0030435">
    <property type="term" value="P:sporulation resulting in formation of a cellular spore"/>
    <property type="evidence" value="ECO:0007669"/>
    <property type="project" value="UniProtKB-KW"/>
</dbReference>
<keyword evidence="5 7" id="KW-0238">DNA-binding</keyword>
<dbReference type="PROSITE" id="PS50943">
    <property type="entry name" value="HTH_CROC1"/>
    <property type="match status" value="1"/>
</dbReference>
<dbReference type="CDD" id="cd06171">
    <property type="entry name" value="Sigma70_r4"/>
    <property type="match status" value="1"/>
</dbReference>
<name>A0A923LR50_9FIRM</name>
<sequence>MDAVTALIKQAHAGDKDAREKLISDNMGLVWSIVRRFEHRGHEREELFQIGCIGLIKAIDKFETAYEVKFSTYAVPMIMGEIKRFLRDGSMMKVSRSLKENGWKIQKASDMLSQKYGRDATLQEISAEVGLSVEDIVEAIEANGEVTSIYQPVYQSDDSELYLVDQVSDSGVQKTEELVDHLLIEQLLGELDETEKELIELRYFQDMTQTQIAGRLGISQVQVSRMERKILLRMRQASEK</sequence>
<evidence type="ECO:0000256" key="1">
    <source>
        <dbReference type="ARBA" id="ARBA00007788"/>
    </source>
</evidence>
<dbReference type="PRINTS" id="PR00046">
    <property type="entry name" value="SIGMA70FCT"/>
</dbReference>
<feature type="domain" description="HTH cro/C1-type" evidence="8">
    <location>
        <begin position="198"/>
        <end position="228"/>
    </location>
</feature>
<dbReference type="InterPro" id="IPR013325">
    <property type="entry name" value="RNA_pol_sigma_r2"/>
</dbReference>
<dbReference type="PANTHER" id="PTHR30603">
    <property type="entry name" value="RNA POLYMERASE SIGMA FACTOR RPO"/>
    <property type="match status" value="1"/>
</dbReference>
<dbReference type="EMBL" id="JACOPH010000007">
    <property type="protein sequence ID" value="MBC5714388.1"/>
    <property type="molecule type" value="Genomic_DNA"/>
</dbReference>
<dbReference type="InterPro" id="IPR013324">
    <property type="entry name" value="RNA_pol_sigma_r3/r4-like"/>
</dbReference>
<dbReference type="InterPro" id="IPR007627">
    <property type="entry name" value="RNA_pol_sigma70_r2"/>
</dbReference>
<evidence type="ECO:0000256" key="4">
    <source>
        <dbReference type="ARBA" id="ARBA00023082"/>
    </source>
</evidence>
<organism evidence="9 10">
    <name type="scientific">Roseburia zhanii</name>
    <dbReference type="NCBI Taxonomy" id="2763064"/>
    <lineage>
        <taxon>Bacteria</taxon>
        <taxon>Bacillati</taxon>
        <taxon>Bacillota</taxon>
        <taxon>Clostridia</taxon>
        <taxon>Lachnospirales</taxon>
        <taxon>Lachnospiraceae</taxon>
        <taxon>Roseburia</taxon>
    </lineage>
</organism>
<dbReference type="AlphaFoldDB" id="A0A923LR50"/>
<accession>A0A923LR50</accession>
<dbReference type="RefSeq" id="WP_186867094.1">
    <property type="nucleotide sequence ID" value="NZ_JACOPH010000007.1"/>
</dbReference>
<evidence type="ECO:0000259" key="8">
    <source>
        <dbReference type="PROSITE" id="PS50943"/>
    </source>
</evidence>
<keyword evidence="4 7" id="KW-0731">Sigma factor</keyword>
<dbReference type="InterPro" id="IPR014284">
    <property type="entry name" value="RNA_pol_sigma-70_dom"/>
</dbReference>
<evidence type="ECO:0000256" key="2">
    <source>
        <dbReference type="ARBA" id="ARBA00022969"/>
    </source>
</evidence>
<protein>
    <recommendedName>
        <fullName evidence="7">RNA polymerase sigma factor</fullName>
    </recommendedName>
</protein>
<dbReference type="PANTHER" id="PTHR30603:SF19">
    <property type="entry name" value="RNA POLYMERASE SIGMA-F FACTOR"/>
    <property type="match status" value="1"/>
</dbReference>
<dbReference type="PROSITE" id="PS00716">
    <property type="entry name" value="SIGMA70_2"/>
    <property type="match status" value="1"/>
</dbReference>
<dbReference type="Gene3D" id="1.20.120.1810">
    <property type="match status" value="1"/>
</dbReference>
<comment type="caution">
    <text evidence="9">The sequence shown here is derived from an EMBL/GenBank/DDBJ whole genome shotgun (WGS) entry which is preliminary data.</text>
</comment>
<evidence type="ECO:0000256" key="7">
    <source>
        <dbReference type="RuleBase" id="RU362124"/>
    </source>
</evidence>
<evidence type="ECO:0000256" key="6">
    <source>
        <dbReference type="ARBA" id="ARBA00023163"/>
    </source>
</evidence>
<dbReference type="InterPro" id="IPR007630">
    <property type="entry name" value="RNA_pol_sigma70_r4"/>
</dbReference>
<dbReference type="SUPFAM" id="SSF88946">
    <property type="entry name" value="Sigma2 domain of RNA polymerase sigma factors"/>
    <property type="match status" value="1"/>
</dbReference>
<evidence type="ECO:0000256" key="3">
    <source>
        <dbReference type="ARBA" id="ARBA00023015"/>
    </source>
</evidence>
<dbReference type="NCBIfam" id="TIGR02980">
    <property type="entry name" value="SigBFG"/>
    <property type="match status" value="1"/>
</dbReference>
<dbReference type="Gene3D" id="1.10.10.10">
    <property type="entry name" value="Winged helix-like DNA-binding domain superfamily/Winged helix DNA-binding domain"/>
    <property type="match status" value="2"/>
</dbReference>
<keyword evidence="6 7" id="KW-0804">Transcription</keyword>
<dbReference type="PROSITE" id="PS00715">
    <property type="entry name" value="SIGMA70_1"/>
    <property type="match status" value="1"/>
</dbReference>
<comment type="similarity">
    <text evidence="1 7">Belongs to the sigma-70 factor family.</text>
</comment>
<dbReference type="Pfam" id="PF04545">
    <property type="entry name" value="Sigma70_r4"/>
    <property type="match status" value="1"/>
</dbReference>
<keyword evidence="10" id="KW-1185">Reference proteome</keyword>
<dbReference type="InterPro" id="IPR050239">
    <property type="entry name" value="Sigma-70_RNA_pol_init_factors"/>
</dbReference>
<dbReference type="Pfam" id="PF04539">
    <property type="entry name" value="Sigma70_r3"/>
    <property type="match status" value="1"/>
</dbReference>
<evidence type="ECO:0000313" key="9">
    <source>
        <dbReference type="EMBL" id="MBC5714388.1"/>
    </source>
</evidence>
<dbReference type="SUPFAM" id="SSF88659">
    <property type="entry name" value="Sigma3 and sigma4 domains of RNA polymerase sigma factors"/>
    <property type="match status" value="2"/>
</dbReference>
<proteinExistence type="inferred from homology"/>
<gene>
    <name evidence="9" type="ORF">H8S17_09235</name>
</gene>
<dbReference type="InterPro" id="IPR036388">
    <property type="entry name" value="WH-like_DNA-bd_sf"/>
</dbReference>
<dbReference type="InterPro" id="IPR007624">
    <property type="entry name" value="RNA_pol_sigma70_r3"/>
</dbReference>